<dbReference type="PROSITE" id="PS50110">
    <property type="entry name" value="RESPONSE_REGULATORY"/>
    <property type="match status" value="1"/>
</dbReference>
<dbReference type="InterPro" id="IPR001789">
    <property type="entry name" value="Sig_transdc_resp-reg_receiver"/>
</dbReference>
<name>A0AAU8JCG2_9CYAN</name>
<proteinExistence type="predicted"/>
<feature type="domain" description="Response regulatory" evidence="2">
    <location>
        <begin position="8"/>
        <end position="133"/>
    </location>
</feature>
<dbReference type="AlphaFoldDB" id="A0AAU8JCG2"/>
<dbReference type="InterPro" id="IPR011006">
    <property type="entry name" value="CheY-like_superfamily"/>
</dbReference>
<dbReference type="SUPFAM" id="SSF52172">
    <property type="entry name" value="CheY-like"/>
    <property type="match status" value="1"/>
</dbReference>
<dbReference type="RefSeq" id="WP_054468166.1">
    <property type="nucleotide sequence ID" value="NZ_CP159837.1"/>
</dbReference>
<dbReference type="GO" id="GO:0000160">
    <property type="term" value="P:phosphorelay signal transduction system"/>
    <property type="evidence" value="ECO:0007669"/>
    <property type="project" value="InterPro"/>
</dbReference>
<comment type="caution">
    <text evidence="1">Lacks conserved residue(s) required for the propagation of feature annotation.</text>
</comment>
<dbReference type="Pfam" id="PF00072">
    <property type="entry name" value="Response_reg"/>
    <property type="match status" value="1"/>
</dbReference>
<dbReference type="CDD" id="cd17557">
    <property type="entry name" value="REC_Rcp-like"/>
    <property type="match status" value="1"/>
</dbReference>
<dbReference type="PANTHER" id="PTHR44520:SF2">
    <property type="entry name" value="RESPONSE REGULATOR RCP1"/>
    <property type="match status" value="1"/>
</dbReference>
<gene>
    <name evidence="3" type="ORF">ABWT76_004492</name>
</gene>
<dbReference type="SMART" id="SM00448">
    <property type="entry name" value="REC"/>
    <property type="match status" value="1"/>
</dbReference>
<evidence type="ECO:0000259" key="2">
    <source>
        <dbReference type="PROSITE" id="PS50110"/>
    </source>
</evidence>
<reference evidence="3" key="1">
    <citation type="submission" date="2024-07" db="EMBL/GenBank/DDBJ databases">
        <authorList>
            <person name="Kim Y.J."/>
            <person name="Jeong J.Y."/>
        </authorList>
    </citation>
    <scope>NUCLEOTIDE SEQUENCE</scope>
    <source>
        <strain evidence="3">GIHE-MW2</strain>
    </source>
</reference>
<organism evidence="3">
    <name type="scientific">Planktothricoides raciborskii GIHE-MW2</name>
    <dbReference type="NCBI Taxonomy" id="2792601"/>
    <lineage>
        <taxon>Bacteria</taxon>
        <taxon>Bacillati</taxon>
        <taxon>Cyanobacteriota</taxon>
        <taxon>Cyanophyceae</taxon>
        <taxon>Oscillatoriophycideae</taxon>
        <taxon>Oscillatoriales</taxon>
        <taxon>Oscillatoriaceae</taxon>
        <taxon>Planktothricoides</taxon>
    </lineage>
</organism>
<protein>
    <submittedName>
        <fullName evidence="3">Response regulator</fullName>
    </submittedName>
</protein>
<dbReference type="InterPro" id="IPR052893">
    <property type="entry name" value="TCS_response_regulator"/>
</dbReference>
<evidence type="ECO:0000313" key="3">
    <source>
        <dbReference type="EMBL" id="XCM35788.1"/>
    </source>
</evidence>
<dbReference type="PANTHER" id="PTHR44520">
    <property type="entry name" value="RESPONSE REGULATOR RCP1-RELATED"/>
    <property type="match status" value="1"/>
</dbReference>
<accession>A0AAU8JCG2</accession>
<evidence type="ECO:0000256" key="1">
    <source>
        <dbReference type="PROSITE-ProRule" id="PRU00169"/>
    </source>
</evidence>
<sequence>MIRDKSQHILVIEGNPRFQEVILKTLAKISPKNQVHFVNDPQDALNFLTQKNDNAVSPLPHLILLNVNGQETNERDFLARIKSDDLLKIIPVIVLTDSENWEEILMGYQLHANCYVHKPVELDDFANVVEILGEFWLKCVQLPSI</sequence>
<dbReference type="EMBL" id="CP159837">
    <property type="protein sequence ID" value="XCM35788.1"/>
    <property type="molecule type" value="Genomic_DNA"/>
</dbReference>
<dbReference type="Gene3D" id="3.40.50.2300">
    <property type="match status" value="1"/>
</dbReference>